<evidence type="ECO:0000313" key="3">
    <source>
        <dbReference type="Proteomes" id="UP000249497"/>
    </source>
</evidence>
<protein>
    <submittedName>
        <fullName evidence="2">Uncharacterized protein</fullName>
    </submittedName>
</protein>
<keyword evidence="3" id="KW-1185">Reference proteome</keyword>
<dbReference type="Proteomes" id="UP000249497">
    <property type="component" value="Unassembled WGS sequence"/>
</dbReference>
<accession>A0A8T8XBQ3</accession>
<reference evidence="2 3" key="1">
    <citation type="submission" date="2018-02" db="EMBL/GenBank/DDBJ databases">
        <title>The genomes of Aspergillus section Nigri reveals drivers in fungal speciation.</title>
        <authorList>
            <consortium name="DOE Joint Genome Institute"/>
            <person name="Vesth T.C."/>
            <person name="Nybo J."/>
            <person name="Theobald S."/>
            <person name="Brandl J."/>
            <person name="Frisvad J.C."/>
            <person name="Nielsen K.F."/>
            <person name="Lyhne E.K."/>
            <person name="Kogle M.E."/>
            <person name="Kuo A."/>
            <person name="Riley R."/>
            <person name="Clum A."/>
            <person name="Nolan M."/>
            <person name="Lipzen A."/>
            <person name="Salamov A."/>
            <person name="Henrissat B."/>
            <person name="Wiebenga A."/>
            <person name="De vries R.P."/>
            <person name="Grigoriev I.V."/>
            <person name="Mortensen U.H."/>
            <person name="Andersen M.R."/>
            <person name="Baker S.E."/>
        </authorList>
    </citation>
    <scope>NUCLEOTIDE SEQUENCE [LARGE SCALE GENOMIC DNA]</scope>
    <source>
        <strain evidence="2 3">CBS 114.51</strain>
    </source>
</reference>
<keyword evidence="1" id="KW-1133">Transmembrane helix</keyword>
<dbReference type="RefSeq" id="XP_025530766.1">
    <property type="nucleotide sequence ID" value="XM_025671331.1"/>
</dbReference>
<dbReference type="GeneID" id="37175023"/>
<feature type="transmembrane region" description="Helical" evidence="1">
    <location>
        <begin position="21"/>
        <end position="42"/>
    </location>
</feature>
<keyword evidence="1" id="KW-0812">Transmembrane</keyword>
<sequence length="103" mass="11797">MRGDSPGHILSDVRLIRPGALILFLIFPSLFWFFYLFIGLGWDLDTSPEAEAKPPVVRFRRVAPGFCSRELDVVDAPLFPCHSRRFGSGWGWGWGWFQLLKLS</sequence>
<evidence type="ECO:0000313" key="2">
    <source>
        <dbReference type="EMBL" id="RAH84872.1"/>
    </source>
</evidence>
<organism evidence="2 3">
    <name type="scientific">Aspergillus japonicus CBS 114.51</name>
    <dbReference type="NCBI Taxonomy" id="1448312"/>
    <lineage>
        <taxon>Eukaryota</taxon>
        <taxon>Fungi</taxon>
        <taxon>Dikarya</taxon>
        <taxon>Ascomycota</taxon>
        <taxon>Pezizomycotina</taxon>
        <taxon>Eurotiomycetes</taxon>
        <taxon>Eurotiomycetidae</taxon>
        <taxon>Eurotiales</taxon>
        <taxon>Aspergillaceae</taxon>
        <taxon>Aspergillus</taxon>
        <taxon>Aspergillus subgen. Circumdati</taxon>
    </lineage>
</organism>
<evidence type="ECO:0000256" key="1">
    <source>
        <dbReference type="SAM" id="Phobius"/>
    </source>
</evidence>
<proteinExistence type="predicted"/>
<keyword evidence="1" id="KW-0472">Membrane</keyword>
<dbReference type="AlphaFoldDB" id="A0A8T8XBQ3"/>
<gene>
    <name evidence="2" type="ORF">BO86DRAFT_386450</name>
</gene>
<feature type="non-terminal residue" evidence="2">
    <location>
        <position position="1"/>
    </location>
</feature>
<name>A0A8T8XBQ3_ASPJA</name>
<dbReference type="EMBL" id="KZ824776">
    <property type="protein sequence ID" value="RAH84872.1"/>
    <property type="molecule type" value="Genomic_DNA"/>
</dbReference>